<dbReference type="RefSeq" id="XP_067176375.1">
    <property type="nucleotide sequence ID" value="XM_067319096.1"/>
</dbReference>
<dbReference type="Proteomes" id="UP000673552">
    <property type="component" value="Unassembled WGS sequence"/>
</dbReference>
<evidence type="ECO:0000256" key="6">
    <source>
        <dbReference type="SAM" id="MobiDB-lite"/>
    </source>
</evidence>
<dbReference type="GO" id="GO:0016020">
    <property type="term" value="C:membrane"/>
    <property type="evidence" value="ECO:0007669"/>
    <property type="project" value="UniProtKB-SubCell"/>
</dbReference>
<feature type="transmembrane region" description="Helical" evidence="7">
    <location>
        <begin position="148"/>
        <end position="165"/>
    </location>
</feature>
<evidence type="ECO:0000256" key="1">
    <source>
        <dbReference type="ARBA" id="ARBA00004141"/>
    </source>
</evidence>
<feature type="transmembrane region" description="Helical" evidence="7">
    <location>
        <begin position="228"/>
        <end position="246"/>
    </location>
</feature>
<keyword evidence="4 5" id="KW-0472">Membrane</keyword>
<dbReference type="PANTHER" id="PTHR12560:SF0">
    <property type="entry name" value="LD18904P"/>
    <property type="match status" value="1"/>
</dbReference>
<evidence type="ECO:0000313" key="9">
    <source>
        <dbReference type="EMBL" id="KAG5471401.1"/>
    </source>
</evidence>
<dbReference type="PANTHER" id="PTHR12560">
    <property type="entry name" value="LONGEVITY ASSURANCE FACTOR 1 LAG1"/>
    <property type="match status" value="1"/>
</dbReference>
<dbReference type="PROSITE" id="PS50922">
    <property type="entry name" value="TLC"/>
    <property type="match status" value="1"/>
</dbReference>
<dbReference type="OrthoDB" id="537032at2759"/>
<protein>
    <recommendedName>
        <fullName evidence="8">TLC domain-containing protein</fullName>
    </recommendedName>
</protein>
<comment type="caution">
    <text evidence="9">The sequence shown here is derived from an EMBL/GenBank/DDBJ whole genome shotgun (WGS) entry which is preliminary data.</text>
</comment>
<evidence type="ECO:0000313" key="10">
    <source>
        <dbReference type="Proteomes" id="UP000673552"/>
    </source>
</evidence>
<evidence type="ECO:0000256" key="2">
    <source>
        <dbReference type="ARBA" id="ARBA00022692"/>
    </source>
</evidence>
<keyword evidence="10" id="KW-1185">Reference proteome</keyword>
<dbReference type="InterPro" id="IPR016439">
    <property type="entry name" value="Lag1/Lac1-like"/>
</dbReference>
<accession>A0A836H5N3</accession>
<dbReference type="Pfam" id="PF03798">
    <property type="entry name" value="TRAM_LAG1_CLN8"/>
    <property type="match status" value="1"/>
</dbReference>
<evidence type="ECO:0000256" key="5">
    <source>
        <dbReference type="PROSITE-ProRule" id="PRU00205"/>
    </source>
</evidence>
<feature type="domain" description="TLC" evidence="8">
    <location>
        <begin position="139"/>
        <end position="383"/>
    </location>
</feature>
<evidence type="ECO:0000256" key="3">
    <source>
        <dbReference type="ARBA" id="ARBA00022989"/>
    </source>
</evidence>
<keyword evidence="3 7" id="KW-1133">Transmembrane helix</keyword>
<feature type="transmembrane region" description="Helical" evidence="7">
    <location>
        <begin position="354"/>
        <end position="382"/>
    </location>
</feature>
<dbReference type="GO" id="GO:0046513">
    <property type="term" value="P:ceramide biosynthetic process"/>
    <property type="evidence" value="ECO:0007669"/>
    <property type="project" value="InterPro"/>
</dbReference>
<comment type="subcellular location">
    <subcellularLocation>
        <location evidence="1">Membrane</location>
        <topology evidence="1">Multi-pass membrane protein</topology>
    </subcellularLocation>
</comment>
<keyword evidence="2 5" id="KW-0812">Transmembrane</keyword>
<feature type="transmembrane region" description="Helical" evidence="7">
    <location>
        <begin position="198"/>
        <end position="216"/>
    </location>
</feature>
<name>A0A836H5N3_9TRYP</name>
<evidence type="ECO:0000256" key="7">
    <source>
        <dbReference type="SAM" id="Phobius"/>
    </source>
</evidence>
<sequence length="460" mass="53070">MALRYSAETMRAQGIGSPFASLAELYIPDPANASRRILDTSRTTLQWSELPRAFLNIKAYQEKLGVGCSGWGMDLSLLPVLFPTMYWFLGILLIRCLFWEPFARFGIYMGVVTENSALHRLRIAAGKRGMASLSPRNQKKLTKFQNQALLSLFYLVSSCFGYYVQRNQPWFKLPLDDEASLHLLLPHPYNPPKELLTYYHYSLAFYLAEMCSLFFVERHVKRSDFVEYMVHHLTTFLLIIFSHIGLQHRFGAYVLFIHDASDIMLSVSKSLHYMSHEEMARQERYNKKHAEKNGKRYRQSIVYRYIITQRCVNYCFAAFAVLFFFFRLYCLPLIGKATIRMAPKVRHGNFNLWMLTFLLNIALQGLHVYWAVLIISMAYTLATGGERKDIRSDDEEDSETPSCVHWGASTESDDDIAPHGCKRKQKRRVSPETSAASSFPPASMTARNGSQRRSSSKRKQ</sequence>
<gene>
    <name evidence="9" type="ORF">LSCM1_01485</name>
</gene>
<dbReference type="GO" id="GO:0005783">
    <property type="term" value="C:endoplasmic reticulum"/>
    <property type="evidence" value="ECO:0007669"/>
    <property type="project" value="TreeGrafter"/>
</dbReference>
<evidence type="ECO:0000259" key="8">
    <source>
        <dbReference type="PROSITE" id="PS50922"/>
    </source>
</evidence>
<organism evidence="9 10">
    <name type="scientific">Leishmania martiniquensis</name>
    <dbReference type="NCBI Taxonomy" id="1580590"/>
    <lineage>
        <taxon>Eukaryota</taxon>
        <taxon>Discoba</taxon>
        <taxon>Euglenozoa</taxon>
        <taxon>Kinetoplastea</taxon>
        <taxon>Metakinetoplastina</taxon>
        <taxon>Trypanosomatida</taxon>
        <taxon>Trypanosomatidae</taxon>
        <taxon>Leishmaniinae</taxon>
        <taxon>Leishmania</taxon>
    </lineage>
</organism>
<dbReference type="GeneID" id="92511608"/>
<feature type="transmembrane region" description="Helical" evidence="7">
    <location>
        <begin position="311"/>
        <end position="334"/>
    </location>
</feature>
<evidence type="ECO:0000256" key="4">
    <source>
        <dbReference type="ARBA" id="ARBA00023136"/>
    </source>
</evidence>
<feature type="region of interest" description="Disordered" evidence="6">
    <location>
        <begin position="388"/>
        <end position="460"/>
    </location>
</feature>
<dbReference type="AlphaFoldDB" id="A0A836H5N3"/>
<dbReference type="GO" id="GO:0050291">
    <property type="term" value="F:sphingosine N-acyltransferase activity"/>
    <property type="evidence" value="ECO:0007669"/>
    <property type="project" value="InterPro"/>
</dbReference>
<reference evidence="10" key="2">
    <citation type="journal article" date="2021" name="Sci. Data">
        <title>Chromosome-scale genome sequencing, assembly and annotation of six genomes from subfamily Leishmaniinae.</title>
        <authorList>
            <person name="Almutairi H."/>
            <person name="Urbaniak M.D."/>
            <person name="Bates M.D."/>
            <person name="Jariyapan N."/>
            <person name="Kwakye-Nuako G."/>
            <person name="Thomaz Soccol V."/>
            <person name="Al-Salem W.S."/>
            <person name="Dillon R.J."/>
            <person name="Bates P.A."/>
            <person name="Gatherer D."/>
        </authorList>
    </citation>
    <scope>NUCLEOTIDE SEQUENCE [LARGE SCALE GENOMIC DNA]</scope>
</reference>
<dbReference type="EMBL" id="JAFEUZ010000031">
    <property type="protein sequence ID" value="KAG5471401.1"/>
    <property type="molecule type" value="Genomic_DNA"/>
</dbReference>
<dbReference type="SMART" id="SM00724">
    <property type="entry name" value="TLC"/>
    <property type="match status" value="1"/>
</dbReference>
<reference evidence="10" key="1">
    <citation type="journal article" date="2021" name="Microbiol. Resour. Announc.">
        <title>LGAAP: Leishmaniinae Genome Assembly and Annotation Pipeline.</title>
        <authorList>
            <person name="Almutairi H."/>
            <person name="Urbaniak M.D."/>
            <person name="Bates M.D."/>
            <person name="Jariyapan N."/>
            <person name="Kwakye-Nuako G."/>
            <person name="Thomaz-Soccol V."/>
            <person name="Al-Salem W.S."/>
            <person name="Dillon R.J."/>
            <person name="Bates P.A."/>
            <person name="Gatherer D."/>
        </authorList>
    </citation>
    <scope>NUCLEOTIDE SEQUENCE [LARGE SCALE GENOMIC DNA]</scope>
</reference>
<feature type="transmembrane region" description="Helical" evidence="7">
    <location>
        <begin position="80"/>
        <end position="99"/>
    </location>
</feature>
<dbReference type="InterPro" id="IPR006634">
    <property type="entry name" value="TLC-dom"/>
</dbReference>
<dbReference type="KEGG" id="lmat:92511608"/>
<proteinExistence type="predicted"/>